<reference evidence="2 3" key="1">
    <citation type="submission" date="2021-06" db="EMBL/GenBank/DDBJ databases">
        <title>Caerostris darwini draft genome.</title>
        <authorList>
            <person name="Kono N."/>
            <person name="Arakawa K."/>
        </authorList>
    </citation>
    <scope>NUCLEOTIDE SEQUENCE [LARGE SCALE GENOMIC DNA]</scope>
</reference>
<evidence type="ECO:0000256" key="1">
    <source>
        <dbReference type="SAM" id="MobiDB-lite"/>
    </source>
</evidence>
<organism evidence="2 3">
    <name type="scientific">Caerostris darwini</name>
    <dbReference type="NCBI Taxonomy" id="1538125"/>
    <lineage>
        <taxon>Eukaryota</taxon>
        <taxon>Metazoa</taxon>
        <taxon>Ecdysozoa</taxon>
        <taxon>Arthropoda</taxon>
        <taxon>Chelicerata</taxon>
        <taxon>Arachnida</taxon>
        <taxon>Araneae</taxon>
        <taxon>Araneomorphae</taxon>
        <taxon>Entelegynae</taxon>
        <taxon>Araneoidea</taxon>
        <taxon>Araneidae</taxon>
        <taxon>Caerostris</taxon>
    </lineage>
</organism>
<gene>
    <name evidence="2" type="ORF">CDAR_406101</name>
</gene>
<proteinExistence type="predicted"/>
<feature type="compositionally biased region" description="Low complexity" evidence="1">
    <location>
        <begin position="65"/>
        <end position="81"/>
    </location>
</feature>
<evidence type="ECO:0000313" key="2">
    <source>
        <dbReference type="EMBL" id="GIY25324.1"/>
    </source>
</evidence>
<dbReference type="AlphaFoldDB" id="A0AAV4RUM7"/>
<keyword evidence="3" id="KW-1185">Reference proteome</keyword>
<sequence>MRIRVTEHNELLIPVSSPFITSPEIPISAIPQEHTEYCTFRCPHSATKLKGILATRNLSLPPPSDSSISSRFTGRGGSTSRMKSLHFYDGRAL</sequence>
<feature type="region of interest" description="Disordered" evidence="1">
    <location>
        <begin position="61"/>
        <end position="83"/>
    </location>
</feature>
<dbReference type="Proteomes" id="UP001054837">
    <property type="component" value="Unassembled WGS sequence"/>
</dbReference>
<comment type="caution">
    <text evidence="2">The sequence shown here is derived from an EMBL/GenBank/DDBJ whole genome shotgun (WGS) entry which is preliminary data.</text>
</comment>
<name>A0AAV4RUM7_9ARAC</name>
<dbReference type="EMBL" id="BPLQ01006795">
    <property type="protein sequence ID" value="GIY25324.1"/>
    <property type="molecule type" value="Genomic_DNA"/>
</dbReference>
<protein>
    <submittedName>
        <fullName evidence="2">Uncharacterized protein</fullName>
    </submittedName>
</protein>
<accession>A0AAV4RUM7</accession>
<evidence type="ECO:0000313" key="3">
    <source>
        <dbReference type="Proteomes" id="UP001054837"/>
    </source>
</evidence>